<reference evidence="2 3" key="1">
    <citation type="submission" date="2024-02" db="EMBL/GenBank/DDBJ databases">
        <title>New thermophilic sulfur-oxidizing bacteria from a hot springs of the Uzon caldera (Kamchatka, Russia).</title>
        <authorList>
            <person name="Dukat A.M."/>
            <person name="Elcheninov A.G."/>
            <person name="Frolov E.N."/>
        </authorList>
    </citation>
    <scope>NUCLEOTIDE SEQUENCE [LARGE SCALE GENOMIC DNA]</scope>
    <source>
        <strain evidence="2 3">AK1</strain>
    </source>
</reference>
<dbReference type="GO" id="GO:0052621">
    <property type="term" value="F:diguanylate cyclase activity"/>
    <property type="evidence" value="ECO:0007669"/>
    <property type="project" value="UniProtKB-EC"/>
</dbReference>
<organism evidence="2 3">
    <name type="scientific">Thiobacter aerophilum</name>
    <dbReference type="NCBI Taxonomy" id="3121275"/>
    <lineage>
        <taxon>Bacteria</taxon>
        <taxon>Pseudomonadati</taxon>
        <taxon>Pseudomonadota</taxon>
        <taxon>Betaproteobacteria</taxon>
        <taxon>Burkholderiales</taxon>
        <taxon>Thiobacteraceae</taxon>
        <taxon>Thiobacter</taxon>
    </lineage>
</organism>
<dbReference type="PANTHER" id="PTHR33121">
    <property type="entry name" value="CYCLIC DI-GMP PHOSPHODIESTERASE PDEF"/>
    <property type="match status" value="1"/>
</dbReference>
<dbReference type="InterPro" id="IPR029787">
    <property type="entry name" value="Nucleotide_cyclase"/>
</dbReference>
<proteinExistence type="predicted"/>
<comment type="caution">
    <text evidence="2">The sequence shown here is derived from an EMBL/GenBank/DDBJ whole genome shotgun (WGS) entry which is preliminary data.</text>
</comment>
<gene>
    <name evidence="2" type="ORF">V6E02_01410</name>
</gene>
<dbReference type="EC" id="2.7.7.65" evidence="2"/>
<dbReference type="InterPro" id="IPR043128">
    <property type="entry name" value="Rev_trsase/Diguanyl_cyclase"/>
</dbReference>
<feature type="domain" description="GGDEF" evidence="1">
    <location>
        <begin position="8"/>
        <end position="62"/>
    </location>
</feature>
<dbReference type="InterPro" id="IPR050706">
    <property type="entry name" value="Cyclic-di-GMP_PDE-like"/>
</dbReference>
<dbReference type="InterPro" id="IPR000160">
    <property type="entry name" value="GGDEF_dom"/>
</dbReference>
<keyword evidence="2" id="KW-0808">Transferase</keyword>
<dbReference type="SUPFAM" id="SSF55073">
    <property type="entry name" value="Nucleotide cyclase"/>
    <property type="match status" value="1"/>
</dbReference>
<keyword evidence="3" id="KW-1185">Reference proteome</keyword>
<dbReference type="Pfam" id="PF00990">
    <property type="entry name" value="GGDEF"/>
    <property type="match status" value="1"/>
</dbReference>
<name>A0ABV0EEP6_9BURK</name>
<evidence type="ECO:0000313" key="3">
    <source>
        <dbReference type="Proteomes" id="UP001482231"/>
    </source>
</evidence>
<evidence type="ECO:0000259" key="1">
    <source>
        <dbReference type="Pfam" id="PF00990"/>
    </source>
</evidence>
<evidence type="ECO:0000313" key="2">
    <source>
        <dbReference type="EMBL" id="MEO1765879.1"/>
    </source>
</evidence>
<dbReference type="Proteomes" id="UP001482231">
    <property type="component" value="Unassembled WGS sequence"/>
</dbReference>
<dbReference type="EMBL" id="JBAJEX010000001">
    <property type="protein sequence ID" value="MEO1765879.1"/>
    <property type="molecule type" value="Genomic_DNA"/>
</dbReference>
<dbReference type="PANTHER" id="PTHR33121:SF70">
    <property type="entry name" value="SIGNALING PROTEIN YKOW"/>
    <property type="match status" value="1"/>
</dbReference>
<sequence length="135" mass="14378">MLVPAPSAIKAVGAVVKKIEQTMAMPLMLEQLRLDVRASMGIAIYPEHDTDPDTLLQRADMASMPPSAITRALFERLGDLGCDPAQGYYLTQTLAADAFDAWVEETRQAGAMIVENGCIRLVQVGAACGSGARLG</sequence>
<accession>A0ABV0EEP6</accession>
<protein>
    <submittedName>
        <fullName evidence="2">Diguanylate cyclase</fullName>
        <ecNumber evidence="2">2.7.7.65</ecNumber>
    </submittedName>
</protein>
<dbReference type="Gene3D" id="3.30.70.270">
    <property type="match status" value="1"/>
</dbReference>
<keyword evidence="2" id="KW-0548">Nucleotidyltransferase</keyword>